<dbReference type="EMBL" id="BCMH01000001">
    <property type="protein sequence ID" value="GAX02581.1"/>
    <property type="molecule type" value="Genomic_DNA"/>
</dbReference>
<dbReference type="Proteomes" id="UP000198430">
    <property type="component" value="Unassembled WGS sequence"/>
</dbReference>
<name>A0A1Z5IMF3_9LACO</name>
<protein>
    <submittedName>
        <fullName evidence="2">Uncharacterized protein</fullName>
    </submittedName>
</protein>
<organism evidence="2 3">
    <name type="scientific">Secundilactobacillus pentosiphilus</name>
    <dbReference type="NCBI Taxonomy" id="1714682"/>
    <lineage>
        <taxon>Bacteria</taxon>
        <taxon>Bacillati</taxon>
        <taxon>Bacillota</taxon>
        <taxon>Bacilli</taxon>
        <taxon>Lactobacillales</taxon>
        <taxon>Lactobacillaceae</taxon>
        <taxon>Secundilactobacillus</taxon>
    </lineage>
</organism>
<evidence type="ECO:0000313" key="2">
    <source>
        <dbReference type="EMBL" id="GAX02581.1"/>
    </source>
</evidence>
<reference evidence="2 3" key="1">
    <citation type="submission" date="2015-11" db="EMBL/GenBank/DDBJ databases">
        <title>Draft genome sequences of new species of the genus Lactobacillus isolated from orchardgrass silage.</title>
        <authorList>
            <person name="Tohno M."/>
            <person name="Tanizawa Y."/>
            <person name="Arita M."/>
        </authorList>
    </citation>
    <scope>NUCLEOTIDE SEQUENCE [LARGE SCALE GENOMIC DNA]</scope>
    <source>
        <strain evidence="2 3">IWT140</strain>
    </source>
</reference>
<evidence type="ECO:0000256" key="1">
    <source>
        <dbReference type="SAM" id="MobiDB-lite"/>
    </source>
</evidence>
<dbReference type="RefSeq" id="WP_179211567.1">
    <property type="nucleotide sequence ID" value="NZ_BCMH01000001.1"/>
</dbReference>
<dbReference type="AlphaFoldDB" id="A0A1Z5IMF3"/>
<accession>A0A1Z5IMF3</accession>
<evidence type="ECO:0000313" key="3">
    <source>
        <dbReference type="Proteomes" id="UP000198430"/>
    </source>
</evidence>
<feature type="region of interest" description="Disordered" evidence="1">
    <location>
        <begin position="1"/>
        <end position="20"/>
    </location>
</feature>
<feature type="compositionally biased region" description="Basic residues" evidence="1">
    <location>
        <begin position="1"/>
        <end position="12"/>
    </location>
</feature>
<proteinExistence type="predicted"/>
<comment type="caution">
    <text evidence="2">The sequence shown here is derived from an EMBL/GenBank/DDBJ whole genome shotgun (WGS) entry which is preliminary data.</text>
</comment>
<keyword evidence="3" id="KW-1185">Reference proteome</keyword>
<gene>
    <name evidence="2" type="ORF">IWT140_00178</name>
</gene>
<sequence length="57" mass="6509">MTNKRIRKKQLKRAQAIAREGSPQTVSEALAGYVDKQTFDAKRDPRTYLNSLITESK</sequence>